<dbReference type="PANTHER" id="PTHR42029:SF3">
    <property type="entry name" value="AN04G07800"/>
    <property type="match status" value="1"/>
</dbReference>
<name>A0A9P9DUY7_9HYPO</name>
<protein>
    <submittedName>
        <fullName evidence="2">Uncharacterized protein</fullName>
    </submittedName>
</protein>
<organism evidence="2 3">
    <name type="scientific">Dactylonectria macrodidyma</name>
    <dbReference type="NCBI Taxonomy" id="307937"/>
    <lineage>
        <taxon>Eukaryota</taxon>
        <taxon>Fungi</taxon>
        <taxon>Dikarya</taxon>
        <taxon>Ascomycota</taxon>
        <taxon>Pezizomycotina</taxon>
        <taxon>Sordariomycetes</taxon>
        <taxon>Hypocreomycetidae</taxon>
        <taxon>Hypocreales</taxon>
        <taxon>Nectriaceae</taxon>
        <taxon>Dactylonectria</taxon>
    </lineage>
</organism>
<feature type="transmembrane region" description="Helical" evidence="1">
    <location>
        <begin position="73"/>
        <end position="90"/>
    </location>
</feature>
<accession>A0A9P9DUY7</accession>
<feature type="transmembrane region" description="Helical" evidence="1">
    <location>
        <begin position="22"/>
        <end position="40"/>
    </location>
</feature>
<keyword evidence="1" id="KW-0472">Membrane</keyword>
<evidence type="ECO:0000256" key="1">
    <source>
        <dbReference type="SAM" id="Phobius"/>
    </source>
</evidence>
<feature type="transmembrane region" description="Helical" evidence="1">
    <location>
        <begin position="110"/>
        <end position="135"/>
    </location>
</feature>
<dbReference type="Proteomes" id="UP000738349">
    <property type="component" value="Unassembled WGS sequence"/>
</dbReference>
<dbReference type="EMBL" id="JAGMUV010000020">
    <property type="protein sequence ID" value="KAH7125863.1"/>
    <property type="molecule type" value="Genomic_DNA"/>
</dbReference>
<gene>
    <name evidence="2" type="ORF">EDB81DRAFT_872134</name>
</gene>
<feature type="transmembrane region" description="Helical" evidence="1">
    <location>
        <begin position="185"/>
        <end position="210"/>
    </location>
</feature>
<evidence type="ECO:0000313" key="3">
    <source>
        <dbReference type="Proteomes" id="UP000738349"/>
    </source>
</evidence>
<evidence type="ECO:0000313" key="2">
    <source>
        <dbReference type="EMBL" id="KAH7125863.1"/>
    </source>
</evidence>
<sequence>MAPLDASTESKPTDIGVITLESWSQGFMMGAVVIMIGMTLANMRRVLLHRLILLELCLVLPNCVFIFFNPPVWGWYLSSTAILLISSWSLHNIVSWMKSRPFLETRGRRIYISTVAFAQLYWVLELYANFAYFNGGHGRLFNTTRPFEPLFRDPWWIFTTANLFWNIRYRYSLTLTQIVRISPRFAVLLFSMCLSIIFIILEVLAVTPVFSIGGINPYWKFASVFKCFTDTVILDDFKSALDKLSHHRMNMINNVPFGSNHTGVVTLPPTASIRGETGYKERGSVELVEHA</sequence>
<dbReference type="AlphaFoldDB" id="A0A9P9DUY7"/>
<keyword evidence="1" id="KW-0812">Transmembrane</keyword>
<keyword evidence="1" id="KW-1133">Transmembrane helix</keyword>
<comment type="caution">
    <text evidence="2">The sequence shown here is derived from an EMBL/GenBank/DDBJ whole genome shotgun (WGS) entry which is preliminary data.</text>
</comment>
<keyword evidence="3" id="KW-1185">Reference proteome</keyword>
<feature type="transmembrane region" description="Helical" evidence="1">
    <location>
        <begin position="155"/>
        <end position="173"/>
    </location>
</feature>
<dbReference type="OrthoDB" id="8300194at2759"/>
<proteinExistence type="predicted"/>
<dbReference type="PANTHER" id="PTHR42029">
    <property type="entry name" value="AN04G07800"/>
    <property type="match status" value="1"/>
</dbReference>
<reference evidence="2" key="1">
    <citation type="journal article" date="2021" name="Nat. Commun.">
        <title>Genetic determinants of endophytism in the Arabidopsis root mycobiome.</title>
        <authorList>
            <person name="Mesny F."/>
            <person name="Miyauchi S."/>
            <person name="Thiergart T."/>
            <person name="Pickel B."/>
            <person name="Atanasova L."/>
            <person name="Karlsson M."/>
            <person name="Huettel B."/>
            <person name="Barry K.W."/>
            <person name="Haridas S."/>
            <person name="Chen C."/>
            <person name="Bauer D."/>
            <person name="Andreopoulos W."/>
            <person name="Pangilinan J."/>
            <person name="LaButti K."/>
            <person name="Riley R."/>
            <person name="Lipzen A."/>
            <person name="Clum A."/>
            <person name="Drula E."/>
            <person name="Henrissat B."/>
            <person name="Kohler A."/>
            <person name="Grigoriev I.V."/>
            <person name="Martin F.M."/>
            <person name="Hacquard S."/>
        </authorList>
    </citation>
    <scope>NUCLEOTIDE SEQUENCE</scope>
    <source>
        <strain evidence="2">MPI-CAGE-AT-0147</strain>
    </source>
</reference>
<feature type="transmembrane region" description="Helical" evidence="1">
    <location>
        <begin position="47"/>
        <end position="67"/>
    </location>
</feature>